<evidence type="ECO:0000256" key="1">
    <source>
        <dbReference type="ARBA" id="ARBA00022737"/>
    </source>
</evidence>
<feature type="transmembrane region" description="Helical" evidence="3">
    <location>
        <begin position="556"/>
        <end position="576"/>
    </location>
</feature>
<feature type="repeat" description="PPR" evidence="2">
    <location>
        <begin position="270"/>
        <end position="304"/>
    </location>
</feature>
<gene>
    <name evidence="4" type="ORF">RJT34_03842</name>
</gene>
<dbReference type="FunFam" id="1.25.40.10:FF:001093">
    <property type="entry name" value="Pentatricopeptide repeat-containing protein At2g34400"/>
    <property type="match status" value="1"/>
</dbReference>
<protein>
    <recommendedName>
        <fullName evidence="6">Pentatricopeptide repeat-containing protein</fullName>
    </recommendedName>
</protein>
<dbReference type="InterPro" id="IPR046848">
    <property type="entry name" value="E_motif"/>
</dbReference>
<dbReference type="NCBIfam" id="TIGR00756">
    <property type="entry name" value="PPR"/>
    <property type="match status" value="2"/>
</dbReference>
<dbReference type="Pfam" id="PF01535">
    <property type="entry name" value="PPR"/>
    <property type="match status" value="2"/>
</dbReference>
<keyword evidence="3" id="KW-0472">Membrane</keyword>
<keyword evidence="5" id="KW-1185">Reference proteome</keyword>
<dbReference type="PANTHER" id="PTHR47926:SF537">
    <property type="entry name" value="PENTACOTRIPEPTIDE-REPEAT REGION OF PRORP DOMAIN-CONTAINING PROTEIN"/>
    <property type="match status" value="1"/>
</dbReference>
<dbReference type="AlphaFoldDB" id="A0AAN9Q5H0"/>
<dbReference type="FunFam" id="1.25.40.10:FF:000344">
    <property type="entry name" value="Pentatricopeptide repeat-containing protein"/>
    <property type="match status" value="1"/>
</dbReference>
<organism evidence="4 5">
    <name type="scientific">Clitoria ternatea</name>
    <name type="common">Butterfly pea</name>
    <dbReference type="NCBI Taxonomy" id="43366"/>
    <lineage>
        <taxon>Eukaryota</taxon>
        <taxon>Viridiplantae</taxon>
        <taxon>Streptophyta</taxon>
        <taxon>Embryophyta</taxon>
        <taxon>Tracheophyta</taxon>
        <taxon>Spermatophyta</taxon>
        <taxon>Magnoliopsida</taxon>
        <taxon>eudicotyledons</taxon>
        <taxon>Gunneridae</taxon>
        <taxon>Pentapetalae</taxon>
        <taxon>rosids</taxon>
        <taxon>fabids</taxon>
        <taxon>Fabales</taxon>
        <taxon>Fabaceae</taxon>
        <taxon>Papilionoideae</taxon>
        <taxon>50 kb inversion clade</taxon>
        <taxon>NPAAA clade</taxon>
        <taxon>indigoferoid/millettioid clade</taxon>
        <taxon>Phaseoleae</taxon>
        <taxon>Clitoria</taxon>
    </lineage>
</organism>
<reference evidence="4 5" key="1">
    <citation type="submission" date="2024-01" db="EMBL/GenBank/DDBJ databases">
        <title>The genomes of 5 underutilized Papilionoideae crops provide insights into root nodulation and disease resistance.</title>
        <authorList>
            <person name="Yuan L."/>
        </authorList>
    </citation>
    <scope>NUCLEOTIDE SEQUENCE [LARGE SCALE GENOMIC DNA]</scope>
    <source>
        <strain evidence="4">LY-2023</strain>
        <tissue evidence="4">Leaf</tissue>
    </source>
</reference>
<evidence type="ECO:0000313" key="5">
    <source>
        <dbReference type="Proteomes" id="UP001359559"/>
    </source>
</evidence>
<dbReference type="Proteomes" id="UP001359559">
    <property type="component" value="Unassembled WGS sequence"/>
</dbReference>
<sequence length="585" mass="64944">MGMFCEVTVTTLIQRSTTLVHLLQLHSLFLKTSLDHHPFFISRFLLSSSSISLPFSLSFFHSLPIPPPLFASNTLIRAFSNSPTPSQSLTLFRHLQCSHLSPDNFTFPFVLRACARLFSLPLGASLHSLIIRTGFCSHSFVGNALLNMYSDCGAIGFARKVFDEMFVRDVVSWSSMVAACVACGSPLDAFGVFQDMRVAGEKPNSVTLVSLLSACTKMLCVSAGESVHCYVTRNCIEMDVALGTALFEMYAKCGRIDRGEKVFNLMPEKNLQSWTIMISALADHGRRRDAICLFSQMENMGLQPDGLSFAVILSACSHMGLVYEGRMYFDRMVRLYNIKPTVEHYGCMVDLLGRAGLIQEAYDIIKNMRIEPNDVILRSFLGACRNHGWVPNLDENLLSKLEPELGANYVLTANVFSTCASWKDANDLRLAMKKKRLKKIPGCSWVERFTLHTTHSLSEHFATLFLQVPYMAYSVTRSASGFSFSEHWLLMAATALICGFVGYIVYDAIMATASELLQRLLVISPLLLIIIVHWLSTGSQLSFPMPGSEPSAIHRAGGSPWGVAFVLLLLFLLISYQPSLHGLIS</sequence>
<evidence type="ECO:0008006" key="6">
    <source>
        <dbReference type="Google" id="ProtNLM"/>
    </source>
</evidence>
<evidence type="ECO:0000313" key="4">
    <source>
        <dbReference type="EMBL" id="KAK7319128.1"/>
    </source>
</evidence>
<name>A0AAN9Q5H0_CLITE</name>
<keyword evidence="3" id="KW-1133">Transmembrane helix</keyword>
<keyword evidence="1" id="KW-0677">Repeat</keyword>
<dbReference type="InterPro" id="IPR046960">
    <property type="entry name" value="PPR_At4g14850-like_plant"/>
</dbReference>
<dbReference type="GO" id="GO:0009451">
    <property type="term" value="P:RNA modification"/>
    <property type="evidence" value="ECO:0007669"/>
    <property type="project" value="InterPro"/>
</dbReference>
<comment type="caution">
    <text evidence="4">The sequence shown here is derived from an EMBL/GenBank/DDBJ whole genome shotgun (WGS) entry which is preliminary data.</text>
</comment>
<keyword evidence="3" id="KW-0812">Transmembrane</keyword>
<accession>A0AAN9Q5H0</accession>
<dbReference type="Gene3D" id="1.25.40.10">
    <property type="entry name" value="Tetratricopeptide repeat domain"/>
    <property type="match status" value="2"/>
</dbReference>
<evidence type="ECO:0000256" key="2">
    <source>
        <dbReference type="PROSITE-ProRule" id="PRU00708"/>
    </source>
</evidence>
<dbReference type="Pfam" id="PF13041">
    <property type="entry name" value="PPR_2"/>
    <property type="match status" value="2"/>
</dbReference>
<dbReference type="GO" id="GO:0003723">
    <property type="term" value="F:RNA binding"/>
    <property type="evidence" value="ECO:0007669"/>
    <property type="project" value="InterPro"/>
</dbReference>
<feature type="transmembrane region" description="Helical" evidence="3">
    <location>
        <begin position="516"/>
        <end position="536"/>
    </location>
</feature>
<dbReference type="EMBL" id="JAYKXN010000001">
    <property type="protein sequence ID" value="KAK7319128.1"/>
    <property type="molecule type" value="Genomic_DNA"/>
</dbReference>
<dbReference type="PANTHER" id="PTHR47926">
    <property type="entry name" value="PENTATRICOPEPTIDE REPEAT-CONTAINING PROTEIN"/>
    <property type="match status" value="1"/>
</dbReference>
<dbReference type="Pfam" id="PF20431">
    <property type="entry name" value="E_motif"/>
    <property type="match status" value="1"/>
</dbReference>
<dbReference type="InterPro" id="IPR002885">
    <property type="entry name" value="PPR_rpt"/>
</dbReference>
<feature type="repeat" description="PPR" evidence="2">
    <location>
        <begin position="169"/>
        <end position="203"/>
    </location>
</feature>
<feature type="transmembrane region" description="Helical" evidence="3">
    <location>
        <begin position="488"/>
        <end position="509"/>
    </location>
</feature>
<dbReference type="PROSITE" id="PS51375">
    <property type="entry name" value="PPR"/>
    <property type="match status" value="2"/>
</dbReference>
<dbReference type="InterPro" id="IPR011990">
    <property type="entry name" value="TPR-like_helical_dom_sf"/>
</dbReference>
<proteinExistence type="predicted"/>
<evidence type="ECO:0000256" key="3">
    <source>
        <dbReference type="SAM" id="Phobius"/>
    </source>
</evidence>